<dbReference type="GO" id="GO:0016020">
    <property type="term" value="C:membrane"/>
    <property type="evidence" value="ECO:0007669"/>
    <property type="project" value="InterPro"/>
</dbReference>
<dbReference type="InterPro" id="IPR001280">
    <property type="entry name" value="PSI_PsaA/B"/>
</dbReference>
<dbReference type="PANTHER" id="PTHR30128:SF19">
    <property type="entry name" value="PHOTOSYSTEM I P700 CHLOROPHYLL A APOPROTEIN A1-RELATED"/>
    <property type="match status" value="1"/>
</dbReference>
<dbReference type="SUPFAM" id="SSF52540">
    <property type="entry name" value="P-loop containing nucleoside triphosphate hydrolases"/>
    <property type="match status" value="1"/>
</dbReference>
<sequence>MPSAVGYQSTLSTELRSLQERITSVKEGSITSIQVIYVPADDLTDPAPAIIFAYLDATTVLLRGLTAKGSLTIVVAHHMYFIPPYPYLATNYGTQLSLFTHHIWIGGFLIVGAAAHATIFMVRDFDPTTRYNDLLDRVFRHRDTIISHLNWACIFLGFHNFGLYIHYDTIRALGHPQDIISDTAIQLQPIFSQWIQKTHDLAPGATALGATASTSLTWGRGDLVAVGGKVSLFESCIENISSLVGRDGYYSLVNDPLDVAKVLPDVVSCGPGYVVHYFTLIMTGVGCVVLYKVDHSSIPNPSLFCPLIDYEALFKPEYQVPGFQVIKFLERVSGTQLKSVNQAMSNEPLCELAILASGPLLKAVGLGIMVSFVLVAGRLKMIELLANLLAIVVSNIYPIPACPTAHAVPNLVLDMALSKVAKDSKDSSILSSEIIDTLYFFLSIPVRQSCSSYGSYIEKECEIPYASSKTRELSILGTIEGHNKLPSKGAPVLHLFLPLLPFAA</sequence>
<dbReference type="InterPro" id="IPR027417">
    <property type="entry name" value="P-loop_NTPase"/>
</dbReference>
<reference evidence="2 3" key="1">
    <citation type="journal article" date="2014" name="Nat. Genet.">
        <title>Genome sequence of the hot pepper provides insights into the evolution of pungency in Capsicum species.</title>
        <authorList>
            <person name="Kim S."/>
            <person name="Park M."/>
            <person name="Yeom S.I."/>
            <person name="Kim Y.M."/>
            <person name="Lee J.M."/>
            <person name="Lee H.A."/>
            <person name="Seo E."/>
            <person name="Choi J."/>
            <person name="Cheong K."/>
            <person name="Kim K.T."/>
            <person name="Jung K."/>
            <person name="Lee G.W."/>
            <person name="Oh S.K."/>
            <person name="Bae C."/>
            <person name="Kim S.B."/>
            <person name="Lee H.Y."/>
            <person name="Kim S.Y."/>
            <person name="Kim M.S."/>
            <person name="Kang B.C."/>
            <person name="Jo Y.D."/>
            <person name="Yang H.B."/>
            <person name="Jeong H.J."/>
            <person name="Kang W.H."/>
            <person name="Kwon J.K."/>
            <person name="Shin C."/>
            <person name="Lim J.Y."/>
            <person name="Park J.H."/>
            <person name="Huh J.H."/>
            <person name="Kim J.S."/>
            <person name="Kim B.D."/>
            <person name="Cohen O."/>
            <person name="Paran I."/>
            <person name="Suh M.C."/>
            <person name="Lee S.B."/>
            <person name="Kim Y.K."/>
            <person name="Shin Y."/>
            <person name="Noh S.J."/>
            <person name="Park J."/>
            <person name="Seo Y.S."/>
            <person name="Kwon S.Y."/>
            <person name="Kim H.A."/>
            <person name="Park J.M."/>
            <person name="Kim H.J."/>
            <person name="Choi S.B."/>
            <person name="Bosland P.W."/>
            <person name="Reeves G."/>
            <person name="Jo S.H."/>
            <person name="Lee B.W."/>
            <person name="Cho H.T."/>
            <person name="Choi H.S."/>
            <person name="Lee M.S."/>
            <person name="Yu Y."/>
            <person name="Do Choi Y."/>
            <person name="Park B.S."/>
            <person name="van Deynze A."/>
            <person name="Ashrafi H."/>
            <person name="Hill T."/>
            <person name="Kim W.T."/>
            <person name="Pai H.S."/>
            <person name="Ahn H.K."/>
            <person name="Yeam I."/>
            <person name="Giovannoni J.J."/>
            <person name="Rose J.K."/>
            <person name="Sorensen I."/>
            <person name="Lee S.J."/>
            <person name="Kim R.W."/>
            <person name="Choi I.Y."/>
            <person name="Choi B.S."/>
            <person name="Lim J.S."/>
            <person name="Lee Y.H."/>
            <person name="Choi D."/>
        </authorList>
    </citation>
    <scope>NUCLEOTIDE SEQUENCE [LARGE SCALE GENOMIC DNA]</scope>
    <source>
        <strain evidence="3">cv. CM334</strain>
    </source>
</reference>
<evidence type="ECO:0000313" key="2">
    <source>
        <dbReference type="EMBL" id="PHT83664.1"/>
    </source>
</evidence>
<proteinExistence type="predicted"/>
<keyword evidence="1" id="KW-0472">Membrane</keyword>
<protein>
    <submittedName>
        <fullName evidence="2">Uncharacterized protein</fullName>
    </submittedName>
</protein>
<dbReference type="Proteomes" id="UP000222542">
    <property type="component" value="Unassembled WGS sequence"/>
</dbReference>
<dbReference type="GO" id="GO:0005524">
    <property type="term" value="F:ATP binding"/>
    <property type="evidence" value="ECO:0007669"/>
    <property type="project" value="InterPro"/>
</dbReference>
<gene>
    <name evidence="2" type="ORF">T459_12107</name>
</gene>
<keyword evidence="3" id="KW-1185">Reference proteome</keyword>
<dbReference type="SUPFAM" id="SSF81558">
    <property type="entry name" value="Photosystem I subunits PsaA/PsaB"/>
    <property type="match status" value="1"/>
</dbReference>
<feature type="transmembrane region" description="Helical" evidence="1">
    <location>
        <begin position="60"/>
        <end position="82"/>
    </location>
</feature>
<dbReference type="EMBL" id="AYRZ02000004">
    <property type="protein sequence ID" value="PHT83664.1"/>
    <property type="molecule type" value="Genomic_DNA"/>
</dbReference>
<dbReference type="STRING" id="4072.A0A2G2ZP01"/>
<keyword evidence="1" id="KW-0812">Transmembrane</keyword>
<dbReference type="InterPro" id="IPR036408">
    <property type="entry name" value="PSI_PsaA/B_sf"/>
</dbReference>
<dbReference type="AlphaFoldDB" id="A0A2G2ZP01"/>
<evidence type="ECO:0000256" key="1">
    <source>
        <dbReference type="SAM" id="Phobius"/>
    </source>
</evidence>
<dbReference type="PRINTS" id="PR00257">
    <property type="entry name" value="PHOTSYSPSAAB"/>
</dbReference>
<name>A0A2G2ZP01_CAPAN</name>
<reference evidence="2 3" key="2">
    <citation type="journal article" date="2017" name="Genome Biol.">
        <title>New reference genome sequences of hot pepper reveal the massive evolution of plant disease-resistance genes by retroduplication.</title>
        <authorList>
            <person name="Kim S."/>
            <person name="Park J."/>
            <person name="Yeom S.I."/>
            <person name="Kim Y.M."/>
            <person name="Seo E."/>
            <person name="Kim K.T."/>
            <person name="Kim M.S."/>
            <person name="Lee J.M."/>
            <person name="Cheong K."/>
            <person name="Shin H.S."/>
            <person name="Kim S.B."/>
            <person name="Han K."/>
            <person name="Lee J."/>
            <person name="Park M."/>
            <person name="Lee H.A."/>
            <person name="Lee H.Y."/>
            <person name="Lee Y."/>
            <person name="Oh S."/>
            <person name="Lee J.H."/>
            <person name="Choi E."/>
            <person name="Choi E."/>
            <person name="Lee S.E."/>
            <person name="Jeon J."/>
            <person name="Kim H."/>
            <person name="Choi G."/>
            <person name="Song H."/>
            <person name="Lee J."/>
            <person name="Lee S.C."/>
            <person name="Kwon J.K."/>
            <person name="Lee H.Y."/>
            <person name="Koo N."/>
            <person name="Hong Y."/>
            <person name="Kim R.W."/>
            <person name="Kang W.H."/>
            <person name="Huh J.H."/>
            <person name="Kang B.C."/>
            <person name="Yang T.J."/>
            <person name="Lee Y.H."/>
            <person name="Bennetzen J.L."/>
            <person name="Choi D."/>
        </authorList>
    </citation>
    <scope>NUCLEOTIDE SEQUENCE [LARGE SCALE GENOMIC DNA]</scope>
    <source>
        <strain evidence="3">cv. CM334</strain>
    </source>
</reference>
<accession>A0A2G2ZP01</accession>
<dbReference type="GO" id="GO:0015979">
    <property type="term" value="P:photosynthesis"/>
    <property type="evidence" value="ECO:0007669"/>
    <property type="project" value="InterPro"/>
</dbReference>
<keyword evidence="1" id="KW-1133">Transmembrane helix</keyword>
<dbReference type="Gramene" id="PHT83664">
    <property type="protein sequence ID" value="PHT83664"/>
    <property type="gene ID" value="T459_12107"/>
</dbReference>
<comment type="caution">
    <text evidence="2">The sequence shown here is derived from an EMBL/GenBank/DDBJ whole genome shotgun (WGS) entry which is preliminary data.</text>
</comment>
<dbReference type="Gene3D" id="1.20.1130.10">
    <property type="entry name" value="Photosystem I PsaA/PsaB"/>
    <property type="match status" value="1"/>
</dbReference>
<dbReference type="GO" id="GO:0009579">
    <property type="term" value="C:thylakoid"/>
    <property type="evidence" value="ECO:0007669"/>
    <property type="project" value="InterPro"/>
</dbReference>
<dbReference type="PANTHER" id="PTHR30128">
    <property type="entry name" value="OUTER MEMBRANE PROTEIN, OMPA-RELATED"/>
    <property type="match status" value="1"/>
</dbReference>
<feature type="transmembrane region" description="Helical" evidence="1">
    <location>
        <begin position="102"/>
        <end position="122"/>
    </location>
</feature>
<evidence type="ECO:0000313" key="3">
    <source>
        <dbReference type="Proteomes" id="UP000222542"/>
    </source>
</evidence>
<feature type="transmembrane region" description="Helical" evidence="1">
    <location>
        <begin position="149"/>
        <end position="167"/>
    </location>
</feature>
<organism evidence="2 3">
    <name type="scientific">Capsicum annuum</name>
    <name type="common">Capsicum pepper</name>
    <dbReference type="NCBI Taxonomy" id="4072"/>
    <lineage>
        <taxon>Eukaryota</taxon>
        <taxon>Viridiplantae</taxon>
        <taxon>Streptophyta</taxon>
        <taxon>Embryophyta</taxon>
        <taxon>Tracheophyta</taxon>
        <taxon>Spermatophyta</taxon>
        <taxon>Magnoliopsida</taxon>
        <taxon>eudicotyledons</taxon>
        <taxon>Gunneridae</taxon>
        <taxon>Pentapetalae</taxon>
        <taxon>asterids</taxon>
        <taxon>lamiids</taxon>
        <taxon>Solanales</taxon>
        <taxon>Solanaceae</taxon>
        <taxon>Solanoideae</taxon>
        <taxon>Capsiceae</taxon>
        <taxon>Capsicum</taxon>
    </lineage>
</organism>
<dbReference type="Pfam" id="PF00223">
    <property type="entry name" value="PsaA_PsaB"/>
    <property type="match status" value="1"/>
</dbReference>